<dbReference type="AlphaFoldDB" id="A0A1J4KH67"/>
<keyword evidence="3" id="KW-1185">Reference proteome</keyword>
<sequence>MGCGGSSTGGGTNTQGRTAAGKTNQPKTPILIFSLPGGSKDYLQRVLSSDNAANESGKLNLRFIDIPNQRNIRRYWLKELSNPRDYAVALYLADLRDHPTLLLTARTLNWFLRNTFKKYEVKIITIISKDSQLQEFKMYLPAAIELLPLNENDQETIGAVKEMIIFFEEKYQEAKRTRTGTTTTTTHLIMK</sequence>
<dbReference type="EMBL" id="MLAK01000608">
    <property type="protein sequence ID" value="OHT10531.1"/>
    <property type="molecule type" value="Genomic_DNA"/>
</dbReference>
<dbReference type="RefSeq" id="XP_068363667.1">
    <property type="nucleotide sequence ID" value="XM_068501206.1"/>
</dbReference>
<dbReference type="Proteomes" id="UP000179807">
    <property type="component" value="Unassembled WGS sequence"/>
</dbReference>
<gene>
    <name evidence="2" type="ORF">TRFO_20117</name>
</gene>
<reference evidence="2" key="1">
    <citation type="submission" date="2016-10" db="EMBL/GenBank/DDBJ databases">
        <authorList>
            <person name="Benchimol M."/>
            <person name="Almeida L.G."/>
            <person name="Vasconcelos A.T."/>
            <person name="Perreira-Neves A."/>
            <person name="Rosa I.A."/>
            <person name="Tasca T."/>
            <person name="Bogo M.R."/>
            <person name="de Souza W."/>
        </authorList>
    </citation>
    <scope>NUCLEOTIDE SEQUENCE [LARGE SCALE GENOMIC DNA]</scope>
    <source>
        <strain evidence="2">K</strain>
    </source>
</reference>
<protein>
    <submittedName>
        <fullName evidence="2">Uncharacterized protein</fullName>
    </submittedName>
</protein>
<comment type="caution">
    <text evidence="2">The sequence shown here is derived from an EMBL/GenBank/DDBJ whole genome shotgun (WGS) entry which is preliminary data.</text>
</comment>
<dbReference type="OrthoDB" id="10459979at2759"/>
<dbReference type="GeneID" id="94835910"/>
<organism evidence="2 3">
    <name type="scientific">Tritrichomonas foetus</name>
    <dbReference type="NCBI Taxonomy" id="1144522"/>
    <lineage>
        <taxon>Eukaryota</taxon>
        <taxon>Metamonada</taxon>
        <taxon>Parabasalia</taxon>
        <taxon>Tritrichomonadida</taxon>
        <taxon>Tritrichomonadidae</taxon>
        <taxon>Tritrichomonas</taxon>
    </lineage>
</organism>
<evidence type="ECO:0000313" key="2">
    <source>
        <dbReference type="EMBL" id="OHT10531.1"/>
    </source>
</evidence>
<feature type="compositionally biased region" description="Gly residues" evidence="1">
    <location>
        <begin position="1"/>
        <end position="13"/>
    </location>
</feature>
<accession>A0A1J4KH67</accession>
<feature type="region of interest" description="Disordered" evidence="1">
    <location>
        <begin position="1"/>
        <end position="24"/>
    </location>
</feature>
<name>A0A1J4KH67_9EUKA</name>
<proteinExistence type="predicted"/>
<evidence type="ECO:0000256" key="1">
    <source>
        <dbReference type="SAM" id="MobiDB-lite"/>
    </source>
</evidence>
<dbReference type="VEuPathDB" id="TrichDB:TRFO_20117"/>
<evidence type="ECO:0000313" key="3">
    <source>
        <dbReference type="Proteomes" id="UP000179807"/>
    </source>
</evidence>